<evidence type="ECO:0000313" key="2">
    <source>
        <dbReference type="Proteomes" id="UP000176244"/>
    </source>
</evidence>
<comment type="caution">
    <text evidence="1">The sequence shown here is derived from an EMBL/GenBank/DDBJ whole genome shotgun (WGS) entry which is preliminary data.</text>
</comment>
<name>A0A1F2PJ61_9FIRM</name>
<dbReference type="EMBL" id="LKEU01000027">
    <property type="protein sequence ID" value="OFV70892.1"/>
    <property type="molecule type" value="Genomic_DNA"/>
</dbReference>
<dbReference type="OrthoDB" id="9789954at2"/>
<dbReference type="STRING" id="52694.ACWI_14780"/>
<gene>
    <name evidence="1" type="ORF">ACWI_14780</name>
</gene>
<protein>
    <recommendedName>
        <fullName evidence="3">GIY-YIG nuclease family protein</fullName>
    </recommendedName>
</protein>
<organism evidence="1 2">
    <name type="scientific">Acetobacterium wieringae</name>
    <dbReference type="NCBI Taxonomy" id="52694"/>
    <lineage>
        <taxon>Bacteria</taxon>
        <taxon>Bacillati</taxon>
        <taxon>Bacillota</taxon>
        <taxon>Clostridia</taxon>
        <taxon>Eubacteriales</taxon>
        <taxon>Eubacteriaceae</taxon>
        <taxon>Acetobacterium</taxon>
    </lineage>
</organism>
<sequence>METQSKKELKENYKNRRVVGGIFGIKCHGNDRIWIKSTKDMTGQKNRFGFAVATNSCPEPAMLEDWKVYGAKSFSFVVLEEIKKGETQSEGEFSDDVATLLEIWVDKQKEERMNEHAITSH</sequence>
<dbReference type="InterPro" id="IPR035901">
    <property type="entry name" value="GIY-YIG_endonuc_sf"/>
</dbReference>
<dbReference type="Proteomes" id="UP000176244">
    <property type="component" value="Unassembled WGS sequence"/>
</dbReference>
<dbReference type="AlphaFoldDB" id="A0A1F2PJ61"/>
<dbReference type="RefSeq" id="WP_070370799.1">
    <property type="nucleotide sequence ID" value="NZ_JBCFAW010000002.1"/>
</dbReference>
<proteinExistence type="predicted"/>
<dbReference type="CDD" id="cd10451">
    <property type="entry name" value="GIY-YIG_LuxR_like"/>
    <property type="match status" value="1"/>
</dbReference>
<evidence type="ECO:0008006" key="3">
    <source>
        <dbReference type="Google" id="ProtNLM"/>
    </source>
</evidence>
<evidence type="ECO:0000313" key="1">
    <source>
        <dbReference type="EMBL" id="OFV70892.1"/>
    </source>
</evidence>
<dbReference type="Gene3D" id="3.40.1440.10">
    <property type="entry name" value="GIY-YIG endonuclease"/>
    <property type="match status" value="1"/>
</dbReference>
<accession>A0A1F2PJ61</accession>
<reference evidence="1 2" key="1">
    <citation type="submission" date="2015-09" db="EMBL/GenBank/DDBJ databases">
        <title>Genome sequence of Acetobacterium wieringae DSM 1911.</title>
        <authorList>
            <person name="Poehlein A."/>
            <person name="Bengelsdorf F.R."/>
            <person name="Schiel-Bengelsdorf B."/>
            <person name="Duerre P."/>
            <person name="Daniel R."/>
        </authorList>
    </citation>
    <scope>NUCLEOTIDE SEQUENCE [LARGE SCALE GENOMIC DNA]</scope>
    <source>
        <strain evidence="1 2">DSM 1911</strain>
    </source>
</reference>